<dbReference type="GO" id="GO:0051604">
    <property type="term" value="P:protein maturation"/>
    <property type="evidence" value="ECO:0007669"/>
    <property type="project" value="TreeGrafter"/>
</dbReference>
<organism evidence="1 2">
    <name type="scientific">Thermofilum adornatum 1505</name>
    <dbReference type="NCBI Taxonomy" id="697581"/>
    <lineage>
        <taxon>Archaea</taxon>
        <taxon>Thermoproteota</taxon>
        <taxon>Thermoprotei</taxon>
        <taxon>Thermofilales</taxon>
        <taxon>Thermofilaceae</taxon>
        <taxon>Thermofilum</taxon>
    </lineage>
</organism>
<dbReference type="PANTHER" id="PTHR37689">
    <property type="entry name" value="PROTEIN FDHE"/>
    <property type="match status" value="1"/>
</dbReference>
<dbReference type="GeneID" id="25406713"/>
<dbReference type="SUPFAM" id="SSF144020">
    <property type="entry name" value="FdhE-like"/>
    <property type="match status" value="1"/>
</dbReference>
<name>A0A3G1A7Z7_9CREN</name>
<accession>A0A3G1A7Z7</accession>
<gene>
    <name evidence="1" type="ORF">TCARB_1302</name>
</gene>
<reference evidence="2" key="1">
    <citation type="book" date="2010" name="EXTREMOPHILES" publisher="0:0-0">
        <title>Complete genome sequences of ten hyperthermophilic archaea reveal their metabolic capabilities and possible ecological roles.</title>
        <editorList>
            <person name="?"/>
        </editorList>
        <authorList>
            <person name="Ravin N.V."/>
            <person name="Mardanov A.V."/>
            <person name="Bonch-Osmolovskaya E.A."/>
            <person name="Skryabin K.G."/>
        </authorList>
    </citation>
    <scope>NUCLEOTIDE SEQUENCE [LARGE SCALE GENOMIC DNA]</scope>
    <source>
        <strain evidence="2">1505</strain>
    </source>
</reference>
<dbReference type="PANTHER" id="PTHR37689:SF1">
    <property type="entry name" value="PROTEIN FDHE"/>
    <property type="match status" value="1"/>
</dbReference>
<dbReference type="RefSeq" id="WP_052887026.1">
    <property type="nucleotide sequence ID" value="NZ_CP007493.1"/>
</dbReference>
<dbReference type="EMBL" id="CP007493">
    <property type="protein sequence ID" value="AJB42348.1"/>
    <property type="molecule type" value="Genomic_DNA"/>
</dbReference>
<dbReference type="KEGG" id="tcb:TCARB_1302"/>
<dbReference type="AlphaFoldDB" id="A0A3G1A7Z7"/>
<dbReference type="Proteomes" id="UP000266720">
    <property type="component" value="Chromosome"/>
</dbReference>
<sequence length="276" mass="31252">MDKVSLKDKLKDIKPDIPIDEDSLVKYVELLEVQYNTSLQFSDKFKQLPLEEIQKGFAEGKPAYLSVPLKIEEEDLLASYKAIISFLRENIPETVEPIDKIEASRESGEIKLSELSDALFAGNEEQVHEVAEKIQVDPEVLEAILAWSIQPIFEAFSRAVSGETDFSSWHSGRCPVCGGPSRLEFIDEEGHSHLKCQFCGAEWSYPEGKCPYCGNEESESIIEIPVKGEDKFRLMACYKCGGYWKIVDERKVGTNIPRSLYDIWSFRLDLLASGQK</sequence>
<dbReference type="GO" id="GO:0008199">
    <property type="term" value="F:ferric iron binding"/>
    <property type="evidence" value="ECO:0007669"/>
    <property type="project" value="TreeGrafter"/>
</dbReference>
<dbReference type="STRING" id="697581.TCARB_1302"/>
<dbReference type="InterPro" id="IPR006452">
    <property type="entry name" value="Formate_DH_accessory"/>
</dbReference>
<dbReference type="CDD" id="cd16341">
    <property type="entry name" value="FdhE"/>
    <property type="match status" value="1"/>
</dbReference>
<dbReference type="InterPro" id="IPR024064">
    <property type="entry name" value="FdhE-like_sf"/>
</dbReference>
<proteinExistence type="predicted"/>
<evidence type="ECO:0000313" key="1">
    <source>
        <dbReference type="EMBL" id="AJB42348.1"/>
    </source>
</evidence>
<protein>
    <submittedName>
        <fullName evidence="1">Formate dehydrogenase formation protein FdhE</fullName>
    </submittedName>
</protein>
<evidence type="ECO:0000313" key="2">
    <source>
        <dbReference type="Proteomes" id="UP000266720"/>
    </source>
</evidence>
<dbReference type="Gene3D" id="3.90.1670.10">
    <property type="entry name" value="FdhE-like domain"/>
    <property type="match status" value="1"/>
</dbReference>
<dbReference type="GO" id="GO:0005829">
    <property type="term" value="C:cytosol"/>
    <property type="evidence" value="ECO:0007669"/>
    <property type="project" value="TreeGrafter"/>
</dbReference>